<dbReference type="OrthoDB" id="9760067at2"/>
<comment type="caution">
    <text evidence="2">The sequence shown here is derived from an EMBL/GenBank/DDBJ whole genome shotgun (WGS) entry which is preliminary data.</text>
</comment>
<gene>
    <name evidence="2" type="ORF">FAM09_26070</name>
</gene>
<protein>
    <recommendedName>
        <fullName evidence="1">Transposase IS66 central domain-containing protein</fullName>
    </recommendedName>
</protein>
<proteinExistence type="predicted"/>
<dbReference type="Pfam" id="PF03050">
    <property type="entry name" value="DDE_Tnp_IS66"/>
    <property type="match status" value="1"/>
</dbReference>
<keyword evidence="3" id="KW-1185">Reference proteome</keyword>
<organism evidence="2 3">
    <name type="scientific">Niastella caeni</name>
    <dbReference type="NCBI Taxonomy" id="2569763"/>
    <lineage>
        <taxon>Bacteria</taxon>
        <taxon>Pseudomonadati</taxon>
        <taxon>Bacteroidota</taxon>
        <taxon>Chitinophagia</taxon>
        <taxon>Chitinophagales</taxon>
        <taxon>Chitinophagaceae</taxon>
        <taxon>Niastella</taxon>
    </lineage>
</organism>
<evidence type="ECO:0000313" key="2">
    <source>
        <dbReference type="EMBL" id="THU32920.1"/>
    </source>
</evidence>
<dbReference type="RefSeq" id="WP_136580112.1">
    <property type="nucleotide sequence ID" value="NZ_STFF01000010.1"/>
</dbReference>
<evidence type="ECO:0000259" key="1">
    <source>
        <dbReference type="Pfam" id="PF03050"/>
    </source>
</evidence>
<dbReference type="Proteomes" id="UP000306918">
    <property type="component" value="Unassembled WGS sequence"/>
</dbReference>
<evidence type="ECO:0000313" key="3">
    <source>
        <dbReference type="Proteomes" id="UP000306918"/>
    </source>
</evidence>
<sequence>MAKRWHIFSEREKQLGMYLHDGMLLMDTNLIESTIRPIALGRNNFMFAGSHSLSRSAGMLLKTSPLYILCLLLAKFTM</sequence>
<accession>A0A4S8HD16</accession>
<dbReference type="EMBL" id="STFF01000010">
    <property type="protein sequence ID" value="THU32920.1"/>
    <property type="molecule type" value="Genomic_DNA"/>
</dbReference>
<name>A0A4S8HD16_9BACT</name>
<reference evidence="2 3" key="1">
    <citation type="submission" date="2019-04" db="EMBL/GenBank/DDBJ databases">
        <title>Niastella caeni sp. nov., isolated from activated sludge.</title>
        <authorList>
            <person name="Sheng M."/>
        </authorList>
    </citation>
    <scope>NUCLEOTIDE SEQUENCE [LARGE SCALE GENOMIC DNA]</scope>
    <source>
        <strain evidence="2 3">HX-2-15</strain>
    </source>
</reference>
<dbReference type="InterPro" id="IPR004291">
    <property type="entry name" value="Transposase_IS66_central"/>
</dbReference>
<dbReference type="AlphaFoldDB" id="A0A4S8HD16"/>
<feature type="domain" description="Transposase IS66 central" evidence="1">
    <location>
        <begin position="4"/>
        <end position="51"/>
    </location>
</feature>